<dbReference type="GO" id="GO:0097347">
    <property type="term" value="C:TAM protein secretion complex"/>
    <property type="evidence" value="ECO:0007669"/>
    <property type="project" value="TreeGrafter"/>
</dbReference>
<organism evidence="8 9">
    <name type="scientific">Aristophania vespae</name>
    <dbReference type="NCBI Taxonomy" id="2697033"/>
    <lineage>
        <taxon>Bacteria</taxon>
        <taxon>Pseudomonadati</taxon>
        <taxon>Pseudomonadota</taxon>
        <taxon>Alphaproteobacteria</taxon>
        <taxon>Acetobacterales</taxon>
        <taxon>Acetobacteraceae</taxon>
        <taxon>Aristophania</taxon>
    </lineage>
</organism>
<keyword evidence="2 6" id="KW-0812">Transmembrane</keyword>
<evidence type="ECO:0000313" key="8">
    <source>
        <dbReference type="EMBL" id="QHI95620.1"/>
    </source>
</evidence>
<evidence type="ECO:0000313" key="9">
    <source>
        <dbReference type="Proteomes" id="UP000463975"/>
    </source>
</evidence>
<evidence type="ECO:0000259" key="7">
    <source>
        <dbReference type="Pfam" id="PF04357"/>
    </source>
</evidence>
<evidence type="ECO:0000256" key="3">
    <source>
        <dbReference type="ARBA" id="ARBA00022989"/>
    </source>
</evidence>
<keyword evidence="4 6" id="KW-0472">Membrane</keyword>
<gene>
    <name evidence="8" type="ORF">GT348_04465</name>
</gene>
<protein>
    <recommendedName>
        <fullName evidence="7">Translocation and assembly module TamB C-terminal domain-containing protein</fullName>
    </recommendedName>
</protein>
<name>A0A6P1NGG6_9PROT</name>
<feature type="region of interest" description="Disordered" evidence="5">
    <location>
        <begin position="1369"/>
        <end position="1392"/>
    </location>
</feature>
<dbReference type="InterPro" id="IPR007452">
    <property type="entry name" value="TamB_C"/>
</dbReference>
<keyword evidence="9" id="KW-1185">Reference proteome</keyword>
<feature type="compositionally biased region" description="Polar residues" evidence="5">
    <location>
        <begin position="1371"/>
        <end position="1385"/>
    </location>
</feature>
<sequence>MRLHKRLYLAFIALIGIPLMLLGMSVSALLIALNLPNVQNIIEQKLPSLTGNMVHLEGVSGFLPAHLRVEKLTLEDEKGIWLELDHADLKWSPLALLHLQAKVNDFKAERFIFERLPYSSKPKPPEDPHKKPLNLPLGIRIDRLVAPHIEIGPELAKKRVMLSLLGKAYIKSINPFFHNISLKNLPNMRFDIQSKRLDEPGQLFLNLDKKRHHVTGTIHFDEGKNGFVSLFGQMPALDPLTTDIMIDGPFRKLKINLSLLAGDKDKAQLSAHSAGMVNLYKKEGQLALTLKAPSMNLRSDLGWDQLDVEAALKGSLTAPQGQAFVKITNLAASSIAASSIDLQFKGISQKTGHIEEKISLLGAVSALKIPGNEPLLLASSPLTLKAIYKPFNKTQPFEVQLSHELAQLHLNGTLAPALKAHLDLALPSLRPFAKLGKIDLEGSTHLTSDIVLPQLKNDPLDIVAAGHINIKSGLSQAVDLIGKKGELNLHVQRNAQGVIDLKTLHVTGQALDLKGLGQFDLKNAGAVESSISLNLPQLKALHPALRGGVDLNVKTSGPLKDIKTNLTLNGKLGVDHTQAHIKEGPLTLKAEIDHLPNAPKGKLNLTGTFDNAPLTLDALFDKDSKGNLAFSLNELGWKSLKGKGDIALPYGKKIPRGNLALSIPHLEAFAPIIGQPIKGALTLALHTEKKNDGELRANNVRLDLSSRLAMADYGVRSLKIRGEATHLSEEPNFDLMAQLEGLKAKDITGNLKTTVKGPQNALSLNVSGRFQNLLKAPAQLDLSALADLTNSYVKLQKFSALVKGETMRLLSPAAVKYGVPLAIEHLKLSVSARNSKAAQLSVNGTIKPKLDLSFGLDNLTPTLANPFVPSLKAEGIIRAKGVLKGSVEDPTGNIVLSGKNLRLTSGPGASLPAAFFDVRTQLDHKKAVIKATATAGQKLSLNADGSVPLSKDGAISLRSKGKLDLTMANAILGASGMGLKGHLALDILAQGKLPQPQLSGAVHLRDGAFDHYAQGVHLTQLHGDILAQGDKLTIQDLTLQAGKGTMSLTGQIGALRPAIPIDLEFKMDKAQPVISDILEETLDAAIHIYGQATSKLNIDGKIKIPQASISIPNSMPASVPELEIVQPVKKQAQKLDPPMVIGLNLDVISPGKLFVRGHGLFAEMNGKLHVGGVSSAPVISGGFNLKQGTFNLAGVNLTFTKGLVAFNGSGVGHRLDPTLDFKADRSAEGILASLLVTGYASAPKINFMSVPERPKDEVLSVLLFGSSRASLSPTQLAALGAAVVQLGGGTSFDPLGTVRSGLGLDELSIGGGDDGNGKSKSTLTAGKYIFKNVYVGAKEGLSGSNTQAEVRIDLTKHLKLNTTVGTGGQITGFTTPENDPGSSVGLSYGTDY</sequence>
<dbReference type="RefSeq" id="WP_160618696.1">
    <property type="nucleotide sequence ID" value="NZ_CP047652.1"/>
</dbReference>
<comment type="subcellular location">
    <subcellularLocation>
        <location evidence="1">Membrane</location>
        <topology evidence="1">Single-pass membrane protein</topology>
    </subcellularLocation>
</comment>
<evidence type="ECO:0000256" key="1">
    <source>
        <dbReference type="ARBA" id="ARBA00004167"/>
    </source>
</evidence>
<dbReference type="GO" id="GO:0009306">
    <property type="term" value="P:protein secretion"/>
    <property type="evidence" value="ECO:0007669"/>
    <property type="project" value="InterPro"/>
</dbReference>
<evidence type="ECO:0000256" key="2">
    <source>
        <dbReference type="ARBA" id="ARBA00022692"/>
    </source>
</evidence>
<evidence type="ECO:0000256" key="5">
    <source>
        <dbReference type="SAM" id="MobiDB-lite"/>
    </source>
</evidence>
<dbReference type="PANTHER" id="PTHR36985">
    <property type="entry name" value="TRANSLOCATION AND ASSEMBLY MODULE SUBUNIT TAMB"/>
    <property type="match status" value="1"/>
</dbReference>
<keyword evidence="3 6" id="KW-1133">Transmembrane helix</keyword>
<dbReference type="Pfam" id="PF04357">
    <property type="entry name" value="TamB"/>
    <property type="match status" value="1"/>
</dbReference>
<evidence type="ECO:0000256" key="6">
    <source>
        <dbReference type="SAM" id="Phobius"/>
    </source>
</evidence>
<feature type="transmembrane region" description="Helical" evidence="6">
    <location>
        <begin position="7"/>
        <end position="33"/>
    </location>
</feature>
<dbReference type="PANTHER" id="PTHR36985:SF1">
    <property type="entry name" value="TRANSLOCATION AND ASSEMBLY MODULE SUBUNIT TAMB"/>
    <property type="match status" value="1"/>
</dbReference>
<proteinExistence type="predicted"/>
<accession>A0A6P1NGG6</accession>
<dbReference type="EMBL" id="CP047652">
    <property type="protein sequence ID" value="QHI95620.1"/>
    <property type="molecule type" value="Genomic_DNA"/>
</dbReference>
<evidence type="ECO:0000256" key="4">
    <source>
        <dbReference type="ARBA" id="ARBA00023136"/>
    </source>
</evidence>
<dbReference type="Proteomes" id="UP000463975">
    <property type="component" value="Chromosome"/>
</dbReference>
<dbReference type="GO" id="GO:0005886">
    <property type="term" value="C:plasma membrane"/>
    <property type="evidence" value="ECO:0007669"/>
    <property type="project" value="InterPro"/>
</dbReference>
<reference evidence="8 9" key="1">
    <citation type="submission" date="2020-01" db="EMBL/GenBank/DDBJ databases">
        <title>Genome sequencing of strain KACC 21507.</title>
        <authorList>
            <person name="Heo J."/>
            <person name="Kim S.-J."/>
            <person name="Kim J.-S."/>
            <person name="Hong S.-B."/>
            <person name="Kwon S.-W."/>
        </authorList>
    </citation>
    <scope>NUCLEOTIDE SEQUENCE [LARGE SCALE GENOMIC DNA]</scope>
    <source>
        <strain evidence="8 9">KACC 21507</strain>
    </source>
</reference>
<feature type="domain" description="Translocation and assembly module TamB C-terminal" evidence="7">
    <location>
        <begin position="1040"/>
        <end position="1392"/>
    </location>
</feature>
<dbReference type="KEGG" id="bomb:GT348_04465"/>